<comment type="caution">
    <text evidence="1">The sequence shown here is derived from an EMBL/GenBank/DDBJ whole genome shotgun (WGS) entry which is preliminary data.</text>
</comment>
<dbReference type="Proteomes" id="UP000680714">
    <property type="component" value="Unassembled WGS sequence"/>
</dbReference>
<proteinExistence type="predicted"/>
<sequence>MIALCLAALVGAATGRVELDDGRFSLRWLHSIEKIEWREEWRLTEAGLTATEARIKGSGAGMEPGENAVHRDGWYIWTPYAQTLPRIILARSDAVADHRLCVKEDCRPLSAYIGGREAVILEPCHAP</sequence>
<keyword evidence="2" id="KW-1185">Reference proteome</keyword>
<protein>
    <submittedName>
        <fullName evidence="1">DUF1850 domain-containing protein</fullName>
    </submittedName>
</protein>
<accession>A0ABS5I9J0</accession>
<dbReference type="InterPro" id="IPR015001">
    <property type="entry name" value="DUF1850"/>
</dbReference>
<reference evidence="1 2" key="1">
    <citation type="submission" date="2021-04" db="EMBL/GenBank/DDBJ databases">
        <title>Magnetospirillum sulfuroxidans sp. nov., a facultative chemolithoautotrophic sulfur-oxidizing alphaproteobacterium isolated from freshwater sediment and proposals for Paramagetospirillum gen. nov., and Magnetospirillaceae fam. nov.</title>
        <authorList>
            <person name="Koziaeva V."/>
            <person name="Geelhoed J.S."/>
            <person name="Sorokin D.Y."/>
            <person name="Grouzdev D.S."/>
        </authorList>
    </citation>
    <scope>NUCLEOTIDE SEQUENCE [LARGE SCALE GENOMIC DNA]</scope>
    <source>
        <strain evidence="1 2">J10</strain>
    </source>
</reference>
<organism evidence="1 2">
    <name type="scientific">Magnetospirillum sulfuroxidans</name>
    <dbReference type="NCBI Taxonomy" id="611300"/>
    <lineage>
        <taxon>Bacteria</taxon>
        <taxon>Pseudomonadati</taxon>
        <taxon>Pseudomonadota</taxon>
        <taxon>Alphaproteobacteria</taxon>
        <taxon>Rhodospirillales</taxon>
        <taxon>Rhodospirillaceae</taxon>
        <taxon>Magnetospirillum</taxon>
    </lineage>
</organism>
<dbReference type="RefSeq" id="WP_211546579.1">
    <property type="nucleotide sequence ID" value="NZ_JAGTUF010000002.1"/>
</dbReference>
<evidence type="ECO:0000313" key="1">
    <source>
        <dbReference type="EMBL" id="MBR9971075.1"/>
    </source>
</evidence>
<dbReference type="EMBL" id="JAGTUF010000002">
    <property type="protein sequence ID" value="MBR9971075.1"/>
    <property type="molecule type" value="Genomic_DNA"/>
</dbReference>
<name>A0ABS5I9J0_9PROT</name>
<evidence type="ECO:0000313" key="2">
    <source>
        <dbReference type="Proteomes" id="UP000680714"/>
    </source>
</evidence>
<gene>
    <name evidence="1" type="ORF">KEC16_05040</name>
</gene>
<dbReference type="Pfam" id="PF08905">
    <property type="entry name" value="DUF1850"/>
    <property type="match status" value="1"/>
</dbReference>